<accession>A0A081CB06</accession>
<evidence type="ECO:0000313" key="2">
    <source>
        <dbReference type="Proteomes" id="UP000030661"/>
    </source>
</evidence>
<name>A0A081CB06_VECG1</name>
<sequence length="108" mass="12552">MIISYVVFEDEDDAIRFHQELVDPVTKELTGYGILAGSYKLPTRFCDEEHPFYHKRDGWTQLQKRGWWVCPICKRPGKPNPEVASFKLSNYGFDIKDKIMKANIGDVL</sequence>
<dbReference type="Proteomes" id="UP000030661">
    <property type="component" value="Unassembled WGS sequence"/>
</dbReference>
<proteinExistence type="predicted"/>
<dbReference type="EMBL" id="DF820483">
    <property type="protein sequence ID" value="GAK61761.1"/>
    <property type="molecule type" value="Genomic_DNA"/>
</dbReference>
<dbReference type="HOGENOM" id="CLU_2191808_0_0_0"/>
<dbReference type="AlphaFoldDB" id="A0A081CB06"/>
<reference evidence="1" key="1">
    <citation type="journal article" date="2015" name="PeerJ">
        <title>First genomic representation of candidate bacterial phylum KSB3 points to enhanced environmental sensing as a trigger of wastewater bulking.</title>
        <authorList>
            <person name="Sekiguchi Y."/>
            <person name="Ohashi A."/>
            <person name="Parks D.H."/>
            <person name="Yamauchi T."/>
            <person name="Tyson G.W."/>
            <person name="Hugenholtz P."/>
        </authorList>
    </citation>
    <scope>NUCLEOTIDE SEQUENCE [LARGE SCALE GENOMIC DNA]</scope>
</reference>
<dbReference type="STRING" id="1499967.U27_02590"/>
<gene>
    <name evidence="1" type="ORF">U27_02590</name>
</gene>
<organism evidence="1">
    <name type="scientific">Vecturithrix granuli</name>
    <dbReference type="NCBI Taxonomy" id="1499967"/>
    <lineage>
        <taxon>Bacteria</taxon>
        <taxon>Candidatus Moduliflexota</taxon>
        <taxon>Candidatus Vecturitrichia</taxon>
        <taxon>Candidatus Vecturitrichales</taxon>
        <taxon>Candidatus Vecturitrichaceae</taxon>
        <taxon>Candidatus Vecturithrix</taxon>
    </lineage>
</organism>
<evidence type="ECO:0000313" key="1">
    <source>
        <dbReference type="EMBL" id="GAK61761.1"/>
    </source>
</evidence>
<keyword evidence="2" id="KW-1185">Reference proteome</keyword>
<protein>
    <submittedName>
        <fullName evidence="1">Uncharacterized protein</fullName>
    </submittedName>
</protein>